<organism evidence="2 3">
    <name type="scientific">Frigoribacterium faeni</name>
    <dbReference type="NCBI Taxonomy" id="145483"/>
    <lineage>
        <taxon>Bacteria</taxon>
        <taxon>Bacillati</taxon>
        <taxon>Actinomycetota</taxon>
        <taxon>Actinomycetes</taxon>
        <taxon>Micrococcales</taxon>
        <taxon>Microbacteriaceae</taxon>
        <taxon>Frigoribacterium</taxon>
    </lineage>
</organism>
<proteinExistence type="predicted"/>
<dbReference type="Proteomes" id="UP000321154">
    <property type="component" value="Unassembled WGS sequence"/>
</dbReference>
<gene>
    <name evidence="2" type="ORF">FFA01_23030</name>
</gene>
<feature type="domain" description="Glycosyltransferase 2-like" evidence="1">
    <location>
        <begin position="68"/>
        <end position="187"/>
    </location>
</feature>
<sequence length="417" mass="44995">MVIGTWHGRPVGVADVHLSAEADGTRAALTPLTDLREDAAREESARPARLPDDALPPVTVVVSTIVGRREDLELMLDGFAAIDYPDVEFLIVDNRPVVPADDVLPGLVAGRDRVRAIHEPRKGISAGRNAGVAAARGEVIVFTDDDVRVEPDWLRELAQRYVDDPTLDAVTGLILPAELDTAAQIWFERYYGGFSGERTWRPLVLEPERRAPRLVRGARITVSDAGRAVKRFAVYGVGAYGAGANMSFRRTALERIGGFDLALGTGTPARGGEDLAALIGVLWTGGRIGYEPAAVVHHRHRRGTDELLHQLRGNGLGFTAMLTSLVLGDRRHLAGLAWQLPLAVQAMAAQSLSRIGGGAADAAETRPAGLEDEYPRSLVLNELRDYPKGPLAYLRSRRLARRMDARATSGAGAARGR</sequence>
<dbReference type="EMBL" id="BJUV01000024">
    <property type="protein sequence ID" value="GEK83994.1"/>
    <property type="molecule type" value="Genomic_DNA"/>
</dbReference>
<dbReference type="PANTHER" id="PTHR43685">
    <property type="entry name" value="GLYCOSYLTRANSFERASE"/>
    <property type="match status" value="1"/>
</dbReference>
<comment type="caution">
    <text evidence="2">The sequence shown here is derived from an EMBL/GenBank/DDBJ whole genome shotgun (WGS) entry which is preliminary data.</text>
</comment>
<dbReference type="Pfam" id="PF00535">
    <property type="entry name" value="Glycos_transf_2"/>
    <property type="match status" value="1"/>
</dbReference>
<reference evidence="2 3" key="1">
    <citation type="submission" date="2019-07" db="EMBL/GenBank/DDBJ databases">
        <title>Whole genome shotgun sequence of Frigoribacterium faeni NBRC 103066.</title>
        <authorList>
            <person name="Hosoyama A."/>
            <person name="Uohara A."/>
            <person name="Ohji S."/>
            <person name="Ichikawa N."/>
        </authorList>
    </citation>
    <scope>NUCLEOTIDE SEQUENCE [LARGE SCALE GENOMIC DNA]</scope>
    <source>
        <strain evidence="2 3">NBRC 103066</strain>
    </source>
</reference>
<evidence type="ECO:0000259" key="1">
    <source>
        <dbReference type="Pfam" id="PF00535"/>
    </source>
</evidence>
<protein>
    <recommendedName>
        <fullName evidence="1">Glycosyltransferase 2-like domain-containing protein</fullName>
    </recommendedName>
</protein>
<dbReference type="SUPFAM" id="SSF53448">
    <property type="entry name" value="Nucleotide-diphospho-sugar transferases"/>
    <property type="match status" value="1"/>
</dbReference>
<keyword evidence="3" id="KW-1185">Reference proteome</keyword>
<accession>A0ABQ0UR89</accession>
<dbReference type="InterPro" id="IPR050834">
    <property type="entry name" value="Glycosyltransf_2"/>
</dbReference>
<evidence type="ECO:0000313" key="3">
    <source>
        <dbReference type="Proteomes" id="UP000321154"/>
    </source>
</evidence>
<dbReference type="InterPro" id="IPR029044">
    <property type="entry name" value="Nucleotide-diphossugar_trans"/>
</dbReference>
<dbReference type="PANTHER" id="PTHR43685:SF2">
    <property type="entry name" value="GLYCOSYLTRANSFERASE 2-LIKE DOMAIN-CONTAINING PROTEIN"/>
    <property type="match status" value="1"/>
</dbReference>
<dbReference type="Gene3D" id="3.90.550.10">
    <property type="entry name" value="Spore Coat Polysaccharide Biosynthesis Protein SpsA, Chain A"/>
    <property type="match status" value="1"/>
</dbReference>
<name>A0ABQ0UR89_9MICO</name>
<dbReference type="InterPro" id="IPR001173">
    <property type="entry name" value="Glyco_trans_2-like"/>
</dbReference>
<evidence type="ECO:0000313" key="2">
    <source>
        <dbReference type="EMBL" id="GEK83994.1"/>
    </source>
</evidence>
<dbReference type="CDD" id="cd00761">
    <property type="entry name" value="Glyco_tranf_GTA_type"/>
    <property type="match status" value="1"/>
</dbReference>